<dbReference type="GO" id="GO:0031012">
    <property type="term" value="C:extracellular matrix"/>
    <property type="evidence" value="ECO:0007669"/>
    <property type="project" value="TreeGrafter"/>
</dbReference>
<dbReference type="SMART" id="SM00082">
    <property type="entry name" value="LRRCT"/>
    <property type="match status" value="1"/>
</dbReference>
<evidence type="ECO:0000259" key="7">
    <source>
        <dbReference type="SMART" id="SM00082"/>
    </source>
</evidence>
<organism evidence="8 9">
    <name type="scientific">Vespula vulgaris</name>
    <name type="common">Yellow jacket</name>
    <name type="synonym">Wasp</name>
    <dbReference type="NCBI Taxonomy" id="7454"/>
    <lineage>
        <taxon>Eukaryota</taxon>
        <taxon>Metazoa</taxon>
        <taxon>Ecdysozoa</taxon>
        <taxon>Arthropoda</taxon>
        <taxon>Hexapoda</taxon>
        <taxon>Insecta</taxon>
        <taxon>Pterygota</taxon>
        <taxon>Neoptera</taxon>
        <taxon>Endopterygota</taxon>
        <taxon>Hymenoptera</taxon>
        <taxon>Apocrita</taxon>
        <taxon>Aculeata</taxon>
        <taxon>Vespoidea</taxon>
        <taxon>Vespidae</taxon>
        <taxon>Vespinae</taxon>
        <taxon>Vespula</taxon>
    </lineage>
</organism>
<name>A0A834JLV6_VESVU</name>
<protein>
    <recommendedName>
        <fullName evidence="7">LRRCT domain-containing protein</fullName>
    </recommendedName>
</protein>
<dbReference type="InterPro" id="IPR050328">
    <property type="entry name" value="Dev_Immune_Receptor"/>
</dbReference>
<dbReference type="Proteomes" id="UP000614350">
    <property type="component" value="Unassembled WGS sequence"/>
</dbReference>
<feature type="chain" id="PRO_5032677572" description="LRRCT domain-containing protein" evidence="6">
    <location>
        <begin position="19"/>
        <end position="480"/>
    </location>
</feature>
<dbReference type="PANTHER" id="PTHR24373:SF375">
    <property type="entry name" value="TRANSMEMBRANE PROTEIN, PUTATIVE-RELATED"/>
    <property type="match status" value="1"/>
</dbReference>
<dbReference type="Gene3D" id="3.80.10.10">
    <property type="entry name" value="Ribonuclease Inhibitor"/>
    <property type="match status" value="3"/>
</dbReference>
<feature type="compositionally biased region" description="Basic and acidic residues" evidence="4">
    <location>
        <begin position="453"/>
        <end position="473"/>
    </location>
</feature>
<keyword evidence="5" id="KW-1133">Transmembrane helix</keyword>
<feature type="region of interest" description="Disordered" evidence="4">
    <location>
        <begin position="441"/>
        <end position="480"/>
    </location>
</feature>
<evidence type="ECO:0000313" key="8">
    <source>
        <dbReference type="EMBL" id="KAF7390876.1"/>
    </source>
</evidence>
<dbReference type="AlphaFoldDB" id="A0A834JLV6"/>
<reference evidence="8" key="1">
    <citation type="journal article" date="2020" name="G3 (Bethesda)">
        <title>High-Quality Assemblies for Three Invasive Social Wasps from the &lt;i&gt;Vespula&lt;/i&gt; Genus.</title>
        <authorList>
            <person name="Harrop T.W.R."/>
            <person name="Guhlin J."/>
            <person name="McLaughlin G.M."/>
            <person name="Permina E."/>
            <person name="Stockwell P."/>
            <person name="Gilligan J."/>
            <person name="Le Lec M.F."/>
            <person name="Gruber M.A.M."/>
            <person name="Quinn O."/>
            <person name="Lovegrove M."/>
            <person name="Duncan E.J."/>
            <person name="Remnant E.J."/>
            <person name="Van Eeckhoven J."/>
            <person name="Graham B."/>
            <person name="Knapp R.A."/>
            <person name="Langford K.W."/>
            <person name="Kronenberg Z."/>
            <person name="Press M.O."/>
            <person name="Eacker S.M."/>
            <person name="Wilson-Rankin E.E."/>
            <person name="Purcell J."/>
            <person name="Lester P.J."/>
            <person name="Dearden P.K."/>
        </authorList>
    </citation>
    <scope>NUCLEOTIDE SEQUENCE</scope>
    <source>
        <strain evidence="8">Marl-1</strain>
    </source>
</reference>
<evidence type="ECO:0000256" key="3">
    <source>
        <dbReference type="ARBA" id="ARBA00022737"/>
    </source>
</evidence>
<gene>
    <name evidence="8" type="ORF">HZH66_009356</name>
</gene>
<evidence type="ECO:0000256" key="2">
    <source>
        <dbReference type="ARBA" id="ARBA00022729"/>
    </source>
</evidence>
<dbReference type="InterPro" id="IPR000483">
    <property type="entry name" value="Cys-rich_flank_reg_C"/>
</dbReference>
<dbReference type="PRINTS" id="PR00019">
    <property type="entry name" value="LEURICHRPT"/>
</dbReference>
<evidence type="ECO:0000256" key="6">
    <source>
        <dbReference type="SAM" id="SignalP"/>
    </source>
</evidence>
<dbReference type="EMBL" id="JACSEA010000010">
    <property type="protein sequence ID" value="KAF7390876.1"/>
    <property type="molecule type" value="Genomic_DNA"/>
</dbReference>
<dbReference type="SUPFAM" id="SSF52058">
    <property type="entry name" value="L domain-like"/>
    <property type="match status" value="1"/>
</dbReference>
<keyword evidence="3" id="KW-0677">Repeat</keyword>
<evidence type="ECO:0000313" key="9">
    <source>
        <dbReference type="Proteomes" id="UP000614350"/>
    </source>
</evidence>
<keyword evidence="1" id="KW-0433">Leucine-rich repeat</keyword>
<keyword evidence="5" id="KW-0812">Transmembrane</keyword>
<keyword evidence="2 6" id="KW-0732">Signal</keyword>
<dbReference type="InterPro" id="IPR001611">
    <property type="entry name" value="Leu-rich_rpt"/>
</dbReference>
<dbReference type="InterPro" id="IPR032675">
    <property type="entry name" value="LRR_dom_sf"/>
</dbReference>
<proteinExistence type="predicted"/>
<feature type="domain" description="LRRCT" evidence="7">
    <location>
        <begin position="315"/>
        <end position="363"/>
    </location>
</feature>
<keyword evidence="9" id="KW-1185">Reference proteome</keyword>
<evidence type="ECO:0000256" key="4">
    <source>
        <dbReference type="SAM" id="MobiDB-lite"/>
    </source>
</evidence>
<feature type="signal peptide" evidence="6">
    <location>
        <begin position="1"/>
        <end position="18"/>
    </location>
</feature>
<dbReference type="SMART" id="SM00369">
    <property type="entry name" value="LRR_TYP"/>
    <property type="match status" value="6"/>
</dbReference>
<dbReference type="InterPro" id="IPR003591">
    <property type="entry name" value="Leu-rich_rpt_typical-subtyp"/>
</dbReference>
<dbReference type="PANTHER" id="PTHR24373">
    <property type="entry name" value="SLIT RELATED LEUCINE-RICH REPEAT NEURONAL PROTEIN"/>
    <property type="match status" value="1"/>
</dbReference>
<keyword evidence="5" id="KW-0472">Membrane</keyword>
<evidence type="ECO:0000256" key="5">
    <source>
        <dbReference type="SAM" id="Phobius"/>
    </source>
</evidence>
<dbReference type="GO" id="GO:0005615">
    <property type="term" value="C:extracellular space"/>
    <property type="evidence" value="ECO:0007669"/>
    <property type="project" value="TreeGrafter"/>
</dbReference>
<sequence length="480" mass="55086">MSLGIFVVFASILSFVLGIMVNLTNNGLKKEDFFLKIQSTIILSEVTDLILRQNQFDSFLDCSTNLASLTTLDLSQNHLQRFFFLCKDEYNLQVLNVSHNKLEYIDDNALNDRIPKLKILDLSSNKLSIVNETMLEHLKILEFLSLADNPIGDGIHENAFWMLSALKHLDLRNVSSTFFSGELFKKLINLSILDLSWNPISMIPLLPTNLEELDISGTQIFQLNGFYLPRLRELRMNNMPNLTKLALNDLENLTSLEILSLVGCRNLVQLTVWPHHGLLLPRLQRLSIENCALETLESDLRLILQRTAVVNLRNNPWKCDCRMQWLNTNNSLKELNTEIKCSMPDRHRNKLLKEIPIYELECESVSSIFYPILWSGITLLIVFVILLSVFFAVKRQGGKWTVRRRNRDTVTYTNVVESSNDLARAASRDISTSEDRWYQRGSALSVREAPGCGDRKSPDIEDRRERESSRRSQLEVGIPS</sequence>
<feature type="transmembrane region" description="Helical" evidence="5">
    <location>
        <begin position="368"/>
        <end position="393"/>
    </location>
</feature>
<dbReference type="PROSITE" id="PS51450">
    <property type="entry name" value="LRR"/>
    <property type="match status" value="2"/>
</dbReference>
<accession>A0A834JLV6</accession>
<comment type="caution">
    <text evidence="8">The sequence shown here is derived from an EMBL/GenBank/DDBJ whole genome shotgun (WGS) entry which is preliminary data.</text>
</comment>
<evidence type="ECO:0000256" key="1">
    <source>
        <dbReference type="ARBA" id="ARBA00022614"/>
    </source>
</evidence>
<dbReference type="Pfam" id="PF13855">
    <property type="entry name" value="LRR_8"/>
    <property type="match status" value="1"/>
</dbReference>